<dbReference type="Proteomes" id="UP000800094">
    <property type="component" value="Unassembled WGS sequence"/>
</dbReference>
<evidence type="ECO:0000313" key="3">
    <source>
        <dbReference type="Proteomes" id="UP000800094"/>
    </source>
</evidence>
<feature type="compositionally biased region" description="Basic and acidic residues" evidence="1">
    <location>
        <begin position="124"/>
        <end position="134"/>
    </location>
</feature>
<feature type="region of interest" description="Disordered" evidence="1">
    <location>
        <begin position="659"/>
        <end position="678"/>
    </location>
</feature>
<feature type="region of interest" description="Disordered" evidence="1">
    <location>
        <begin position="422"/>
        <end position="448"/>
    </location>
</feature>
<name>A0A6A6IJ25_9PLEO</name>
<feature type="region of interest" description="Disordered" evidence="1">
    <location>
        <begin position="13"/>
        <end position="34"/>
    </location>
</feature>
<organism evidence="2 3">
    <name type="scientific">Trematosphaeria pertusa</name>
    <dbReference type="NCBI Taxonomy" id="390896"/>
    <lineage>
        <taxon>Eukaryota</taxon>
        <taxon>Fungi</taxon>
        <taxon>Dikarya</taxon>
        <taxon>Ascomycota</taxon>
        <taxon>Pezizomycotina</taxon>
        <taxon>Dothideomycetes</taxon>
        <taxon>Pleosporomycetidae</taxon>
        <taxon>Pleosporales</taxon>
        <taxon>Massarineae</taxon>
        <taxon>Trematosphaeriaceae</taxon>
        <taxon>Trematosphaeria</taxon>
    </lineage>
</organism>
<feature type="compositionally biased region" description="Polar residues" evidence="1">
    <location>
        <begin position="710"/>
        <end position="720"/>
    </location>
</feature>
<dbReference type="RefSeq" id="XP_033684886.1">
    <property type="nucleotide sequence ID" value="XM_033832038.1"/>
</dbReference>
<feature type="region of interest" description="Disordered" evidence="1">
    <location>
        <begin position="950"/>
        <end position="988"/>
    </location>
</feature>
<dbReference type="AlphaFoldDB" id="A0A6A6IJ25"/>
<feature type="compositionally biased region" description="Basic and acidic residues" evidence="1">
    <location>
        <begin position="601"/>
        <end position="620"/>
    </location>
</feature>
<feature type="region of interest" description="Disordered" evidence="1">
    <location>
        <begin position="227"/>
        <end position="255"/>
    </location>
</feature>
<sequence length="988" mass="106511">MDVCPLPVVSRRSATFGPHSRHTPRSFGGYSSTSHSMVAPKRMKKFMAKFFHNPRREKLVYEVETKPPSHVSGFTDDVVQREPERLAECRLGINEEGTRNDEASTQGLVKEKNLAPVKRSAKNPKTEPNRELRAVKSGHNKPSPRRNLSFKRSAESSNGSRTPTSLPLITTPQNDTSGSRLRRPKPNLEANIPRPLSMTRAPRPQNQLSSAQTRRFISLRYSKRAWEPRDGQVPSHPDLSTSNSEEESPDGTLVSTMDSVLNKGLQPSSASTGCLGGLPFIKNTHKRKPVSDVFAIASNRNSQHGSSPGTLCDGRSPHTSLVLNGVKNGPSRQSGGHPPIPQIAQVVRKASEHPLIEKHEDAVPPPQLERPDADVGALQTHQTGEHSAVDAWLEARDRMEAINDESTLLQHPAVEDTRAEQQKPVADSMPAAAPRCDAGTGSRGRDNIEVPKFSCGPLQGPSEESTDFLPEILAGSTSLIPKDVSLDFSRISHPAAHPFTIRRTASASNSQPVALCTLMSQFSEELGQGLEDSSSEYQGAGQIAETATERPLLPRKASSRRKSIAPSFPDGSSPSATPGIFQDPYPKTVAPSSAAGLLGQDTDRSDSAPRGDDEQIHAPYEEAMLSNPPKLKGKQKADCECPLAPPTEDALETAVLQALGKPSESPATSTKGEDDVASWRWKGKQGVYRDARPSDEELEEALRQALNHASFSKASSSVGRQPSKARHSSLPLTPLARPSPEQLQEALQHALTFSPSSPSPTPSTVELNELLSRSAPVSRVNSRGSSISVAKDPITGSRFKELFDAPGLQRLPSYSSGASARRENPKLKHRHSARVLGNGKPAAPGEEMGGVAGPTDCQTGSGRNFTGSYHPQARRSAPPDRDLASQAAALLEASLYSTPPPESIYSAQHFRSHGPNGFLKGIRGANRQSMSSAAREYLNSVNEETIGAHCANEARTGLPRWGHDEVQRRRQSRIAEGNGDEASAAPGE</sequence>
<feature type="compositionally biased region" description="Polar residues" evidence="1">
    <location>
        <begin position="155"/>
        <end position="179"/>
    </location>
</feature>
<dbReference type="GeneID" id="54585368"/>
<feature type="region of interest" description="Disordered" evidence="1">
    <location>
        <begin position="527"/>
        <end position="645"/>
    </location>
</feature>
<keyword evidence="3" id="KW-1185">Reference proteome</keyword>
<accession>A0A6A6IJ25</accession>
<feature type="region of interest" description="Disordered" evidence="1">
    <location>
        <begin position="90"/>
        <end position="215"/>
    </location>
</feature>
<protein>
    <submittedName>
        <fullName evidence="2">Uncharacterized protein</fullName>
    </submittedName>
</protein>
<evidence type="ECO:0000313" key="2">
    <source>
        <dbReference type="EMBL" id="KAF2249882.1"/>
    </source>
</evidence>
<gene>
    <name evidence="2" type="ORF">BU26DRAFT_550200</name>
</gene>
<feature type="compositionally biased region" description="Polar residues" evidence="1">
    <location>
        <begin position="204"/>
        <end position="215"/>
    </location>
</feature>
<evidence type="ECO:0000256" key="1">
    <source>
        <dbReference type="SAM" id="MobiDB-lite"/>
    </source>
</evidence>
<reference evidence="2" key="1">
    <citation type="journal article" date="2020" name="Stud. Mycol.">
        <title>101 Dothideomycetes genomes: a test case for predicting lifestyles and emergence of pathogens.</title>
        <authorList>
            <person name="Haridas S."/>
            <person name="Albert R."/>
            <person name="Binder M."/>
            <person name="Bloem J."/>
            <person name="Labutti K."/>
            <person name="Salamov A."/>
            <person name="Andreopoulos B."/>
            <person name="Baker S."/>
            <person name="Barry K."/>
            <person name="Bills G."/>
            <person name="Bluhm B."/>
            <person name="Cannon C."/>
            <person name="Castanera R."/>
            <person name="Culley D."/>
            <person name="Daum C."/>
            <person name="Ezra D."/>
            <person name="Gonzalez J."/>
            <person name="Henrissat B."/>
            <person name="Kuo A."/>
            <person name="Liang C."/>
            <person name="Lipzen A."/>
            <person name="Lutzoni F."/>
            <person name="Magnuson J."/>
            <person name="Mondo S."/>
            <person name="Nolan M."/>
            <person name="Ohm R."/>
            <person name="Pangilinan J."/>
            <person name="Park H.-J."/>
            <person name="Ramirez L."/>
            <person name="Alfaro M."/>
            <person name="Sun H."/>
            <person name="Tritt A."/>
            <person name="Yoshinaga Y."/>
            <person name="Zwiers L.-H."/>
            <person name="Turgeon B."/>
            <person name="Goodwin S."/>
            <person name="Spatafora J."/>
            <person name="Crous P."/>
            <person name="Grigoriev I."/>
        </authorList>
    </citation>
    <scope>NUCLEOTIDE SEQUENCE</scope>
    <source>
        <strain evidence="2">CBS 122368</strain>
    </source>
</reference>
<proteinExistence type="predicted"/>
<feature type="region of interest" description="Disordered" evidence="1">
    <location>
        <begin position="710"/>
        <end position="741"/>
    </location>
</feature>
<dbReference type="EMBL" id="ML987194">
    <property type="protein sequence ID" value="KAF2249882.1"/>
    <property type="molecule type" value="Genomic_DNA"/>
</dbReference>